<feature type="region of interest" description="Disordered" evidence="1">
    <location>
        <begin position="209"/>
        <end position="232"/>
    </location>
</feature>
<accession>A0A7R9HNN3</accession>
<organism evidence="2">
    <name type="scientific">Timema monikensis</name>
    <dbReference type="NCBI Taxonomy" id="170555"/>
    <lineage>
        <taxon>Eukaryota</taxon>
        <taxon>Metazoa</taxon>
        <taxon>Ecdysozoa</taxon>
        <taxon>Arthropoda</taxon>
        <taxon>Hexapoda</taxon>
        <taxon>Insecta</taxon>
        <taxon>Pterygota</taxon>
        <taxon>Neoptera</taxon>
        <taxon>Polyneoptera</taxon>
        <taxon>Phasmatodea</taxon>
        <taxon>Timematodea</taxon>
        <taxon>Timematoidea</taxon>
        <taxon>Timematidae</taxon>
        <taxon>Timema</taxon>
    </lineage>
</organism>
<proteinExistence type="predicted"/>
<dbReference type="AlphaFoldDB" id="A0A7R9HNN3"/>
<sequence length="232" mass="25928">MRRAQAGIQTLGTRKKPGESENLVTGVREGTVGGELKPSAHWTIFARYTPTSRCFPRVLIHGNIARVSGGKRSKNVAGVTVSHLQWRNIARCERVFEMWLLGVDAKHRWRLVSGYKLCPWAMFRVTSYLYLGIITQSEPSKRVRVTFFESSKPLAVTSPDPSDLLDLLDAPVGSVMTSSSPVPDSAPPYDRQARVYETLASLSYHHHHHPFPPSLQTKSNRGVDAPRPEARE</sequence>
<gene>
    <name evidence="2" type="ORF">TMSB3V08_LOCUS6331</name>
</gene>
<evidence type="ECO:0000256" key="1">
    <source>
        <dbReference type="SAM" id="MobiDB-lite"/>
    </source>
</evidence>
<protein>
    <submittedName>
        <fullName evidence="2">Uncharacterized protein</fullName>
    </submittedName>
</protein>
<dbReference type="EMBL" id="OB794123">
    <property type="protein sequence ID" value="CAD7429554.1"/>
    <property type="molecule type" value="Genomic_DNA"/>
</dbReference>
<reference evidence="2" key="1">
    <citation type="submission" date="2020-11" db="EMBL/GenBank/DDBJ databases">
        <authorList>
            <person name="Tran Van P."/>
        </authorList>
    </citation>
    <scope>NUCLEOTIDE SEQUENCE</scope>
</reference>
<evidence type="ECO:0000313" key="2">
    <source>
        <dbReference type="EMBL" id="CAD7429554.1"/>
    </source>
</evidence>
<name>A0A7R9HNN3_9NEOP</name>
<feature type="region of interest" description="Disordered" evidence="1">
    <location>
        <begin position="1"/>
        <end position="20"/>
    </location>
</feature>